<dbReference type="GO" id="GO:0050661">
    <property type="term" value="F:NADP binding"/>
    <property type="evidence" value="ECO:0007669"/>
    <property type="project" value="InterPro"/>
</dbReference>
<dbReference type="AlphaFoldDB" id="A0A849BWA3"/>
<reference evidence="7 8" key="1">
    <citation type="submission" date="2020-05" db="EMBL/GenBank/DDBJ databases">
        <title>MicrobeNet Type strains.</title>
        <authorList>
            <person name="Nicholson A.C."/>
        </authorList>
    </citation>
    <scope>NUCLEOTIDE SEQUENCE [LARGE SCALE GENOMIC DNA]</scope>
    <source>
        <strain evidence="7 8">JCM 3224</strain>
    </source>
</reference>
<feature type="domain" description="6-phosphogluconate dehydrogenase NADP-binding" evidence="5">
    <location>
        <begin position="6"/>
        <end position="154"/>
    </location>
</feature>
<feature type="domain" description="3-hydroxyisobutyrate dehydrogenase-like NAD-binding" evidence="6">
    <location>
        <begin position="160"/>
        <end position="257"/>
    </location>
</feature>
<dbReference type="Pfam" id="PF03446">
    <property type="entry name" value="NAD_binding_2"/>
    <property type="match status" value="1"/>
</dbReference>
<dbReference type="InterPro" id="IPR036291">
    <property type="entry name" value="NAD(P)-bd_dom_sf"/>
</dbReference>
<evidence type="ECO:0000313" key="8">
    <source>
        <dbReference type="Proteomes" id="UP000586827"/>
    </source>
</evidence>
<dbReference type="GO" id="GO:0016491">
    <property type="term" value="F:oxidoreductase activity"/>
    <property type="evidence" value="ECO:0007669"/>
    <property type="project" value="UniProtKB-KW"/>
</dbReference>
<dbReference type="EMBL" id="JABELX010000004">
    <property type="protein sequence ID" value="NNH70842.1"/>
    <property type="molecule type" value="Genomic_DNA"/>
</dbReference>
<dbReference type="InterPro" id="IPR013328">
    <property type="entry name" value="6PGD_dom2"/>
</dbReference>
<dbReference type="InterPro" id="IPR006115">
    <property type="entry name" value="6PGDH_NADP-bd"/>
</dbReference>
<dbReference type="InterPro" id="IPR015815">
    <property type="entry name" value="HIBADH-related"/>
</dbReference>
<dbReference type="PIRSF" id="PIRSF000103">
    <property type="entry name" value="HIBADH"/>
    <property type="match status" value="1"/>
</dbReference>
<dbReference type="PANTHER" id="PTHR43060">
    <property type="entry name" value="3-HYDROXYISOBUTYRATE DEHYDROGENASE-LIKE 1, MITOCHONDRIAL-RELATED"/>
    <property type="match status" value="1"/>
</dbReference>
<evidence type="ECO:0000259" key="5">
    <source>
        <dbReference type="Pfam" id="PF03446"/>
    </source>
</evidence>
<dbReference type="InterPro" id="IPR008927">
    <property type="entry name" value="6-PGluconate_DH-like_C_sf"/>
</dbReference>
<evidence type="ECO:0000256" key="3">
    <source>
        <dbReference type="ARBA" id="ARBA00023027"/>
    </source>
</evidence>
<gene>
    <name evidence="7" type="ORF">HLB23_13375</name>
</gene>
<dbReference type="GO" id="GO:0051287">
    <property type="term" value="F:NAD binding"/>
    <property type="evidence" value="ECO:0007669"/>
    <property type="project" value="InterPro"/>
</dbReference>
<evidence type="ECO:0000256" key="2">
    <source>
        <dbReference type="ARBA" id="ARBA00023002"/>
    </source>
</evidence>
<evidence type="ECO:0000256" key="4">
    <source>
        <dbReference type="PIRSR" id="PIRSR000103-1"/>
    </source>
</evidence>
<keyword evidence="2" id="KW-0560">Oxidoreductase</keyword>
<proteinExistence type="inferred from homology"/>
<dbReference type="Pfam" id="PF14833">
    <property type="entry name" value="NAD_binding_11"/>
    <property type="match status" value="1"/>
</dbReference>
<dbReference type="SUPFAM" id="SSF51735">
    <property type="entry name" value="NAD(P)-binding Rossmann-fold domains"/>
    <property type="match status" value="1"/>
</dbReference>
<accession>A0A849BWA3</accession>
<sequence>MNDKHIGFIGAGQIGEPMIERLLGAGRTVSVFARRPAVRERLAAAGATLVRAPTDLADVDVLIACLFDDDQISTVCVPVIELLRPGAVFVSHTTGSPKLLRELSDSVEAAVVDASFSGTAEGIRSGALTVLLGGSEDAVEVAERVIGDYADRILRTGPLGSGLSIKLINNMLFAACTQLTLTALELAGSLGIDEDHLLAALETTSGGSTAARYIAASPLPAGEFAAHLPHFLSKDVAAARAVAEDIGLDIRNLERATRLGPMDLHQPSPTPIG</sequence>
<evidence type="ECO:0000256" key="1">
    <source>
        <dbReference type="ARBA" id="ARBA00009080"/>
    </source>
</evidence>
<evidence type="ECO:0000313" key="7">
    <source>
        <dbReference type="EMBL" id="NNH70842.1"/>
    </source>
</evidence>
<name>A0A849BWA3_9NOCA</name>
<keyword evidence="8" id="KW-1185">Reference proteome</keyword>
<organism evidence="7 8">
    <name type="scientific">Nocardia uniformis</name>
    <dbReference type="NCBI Taxonomy" id="53432"/>
    <lineage>
        <taxon>Bacteria</taxon>
        <taxon>Bacillati</taxon>
        <taxon>Actinomycetota</taxon>
        <taxon>Actinomycetes</taxon>
        <taxon>Mycobacteriales</taxon>
        <taxon>Nocardiaceae</taxon>
        <taxon>Nocardia</taxon>
    </lineage>
</organism>
<feature type="active site" evidence="4">
    <location>
        <position position="166"/>
    </location>
</feature>
<keyword evidence="3" id="KW-0520">NAD</keyword>
<comment type="caution">
    <text evidence="7">The sequence shown here is derived from an EMBL/GenBank/DDBJ whole genome shotgun (WGS) entry which is preliminary data.</text>
</comment>
<dbReference type="Proteomes" id="UP000586827">
    <property type="component" value="Unassembled WGS sequence"/>
</dbReference>
<dbReference type="PANTHER" id="PTHR43060:SF15">
    <property type="entry name" value="3-HYDROXYISOBUTYRATE DEHYDROGENASE-LIKE 1, MITOCHONDRIAL-RELATED"/>
    <property type="match status" value="1"/>
</dbReference>
<dbReference type="SUPFAM" id="SSF48179">
    <property type="entry name" value="6-phosphogluconate dehydrogenase C-terminal domain-like"/>
    <property type="match status" value="1"/>
</dbReference>
<evidence type="ECO:0000259" key="6">
    <source>
        <dbReference type="Pfam" id="PF14833"/>
    </source>
</evidence>
<protein>
    <submittedName>
        <fullName evidence="7">NAD(P)-dependent oxidoreductase</fullName>
    </submittedName>
</protein>
<dbReference type="Gene3D" id="3.40.50.720">
    <property type="entry name" value="NAD(P)-binding Rossmann-like Domain"/>
    <property type="match status" value="1"/>
</dbReference>
<comment type="similarity">
    <text evidence="1">Belongs to the HIBADH-related family.</text>
</comment>
<dbReference type="Gene3D" id="1.10.1040.10">
    <property type="entry name" value="N-(1-d-carboxylethyl)-l-norvaline Dehydrogenase, domain 2"/>
    <property type="match status" value="1"/>
</dbReference>
<dbReference type="InterPro" id="IPR029154">
    <property type="entry name" value="HIBADH-like_NADP-bd"/>
</dbReference>